<feature type="region of interest" description="Disordered" evidence="1">
    <location>
        <begin position="53"/>
        <end position="74"/>
    </location>
</feature>
<name>A0ABU8TCJ7_9PSEU</name>
<dbReference type="RefSeq" id="WP_340294298.1">
    <property type="nucleotide sequence ID" value="NZ_JBBJUP010000022.1"/>
</dbReference>
<protein>
    <recommendedName>
        <fullName evidence="4">Smu12A</fullName>
    </recommendedName>
</protein>
<accession>A0ABU8TCJ7</accession>
<sequence length="188" mass="20649">MRAGRGRPGGPQADPPPADDAAAWFAGRLPDGWFTGAPEVTVDRDEIVVVGELPPLPEVPGTGESDDGGAARAAAEAGRIARFREETRDERIAVARQAEHRWARRVAWGVRQGGTRELFTTLSVPVMTRLRQPERRVLDTLVDAGVARSRSDALAWCVRLVGRHSDDWLSDLRTAMERVEELRARGPQ</sequence>
<proteinExistence type="predicted"/>
<evidence type="ECO:0000313" key="3">
    <source>
        <dbReference type="Proteomes" id="UP001364211"/>
    </source>
</evidence>
<evidence type="ECO:0008006" key="4">
    <source>
        <dbReference type="Google" id="ProtNLM"/>
    </source>
</evidence>
<reference evidence="2 3" key="1">
    <citation type="submission" date="2024-03" db="EMBL/GenBank/DDBJ databases">
        <title>Draft genome sequence of Pseudonocardia sp. DW16-2.</title>
        <authorList>
            <person name="Duangmal K."/>
        </authorList>
    </citation>
    <scope>NUCLEOTIDE SEQUENCE [LARGE SCALE GENOMIC DNA]</scope>
    <source>
        <strain evidence="2 3">DW16-2</strain>
    </source>
</reference>
<feature type="region of interest" description="Disordered" evidence="1">
    <location>
        <begin position="1"/>
        <end position="23"/>
    </location>
</feature>
<keyword evidence="3" id="KW-1185">Reference proteome</keyword>
<dbReference type="EMBL" id="JBBJUP010000022">
    <property type="protein sequence ID" value="MEJ8281683.1"/>
    <property type="molecule type" value="Genomic_DNA"/>
</dbReference>
<gene>
    <name evidence="2" type="ORF">WJX68_22290</name>
</gene>
<evidence type="ECO:0000256" key="1">
    <source>
        <dbReference type="SAM" id="MobiDB-lite"/>
    </source>
</evidence>
<comment type="caution">
    <text evidence="2">The sequence shown here is derived from an EMBL/GenBank/DDBJ whole genome shotgun (WGS) entry which is preliminary data.</text>
</comment>
<evidence type="ECO:0000313" key="2">
    <source>
        <dbReference type="EMBL" id="MEJ8281683.1"/>
    </source>
</evidence>
<dbReference type="Proteomes" id="UP001364211">
    <property type="component" value="Unassembled WGS sequence"/>
</dbReference>
<organism evidence="2 3">
    <name type="scientific">Pseudonocardia spirodelae</name>
    <dbReference type="NCBI Taxonomy" id="3133431"/>
    <lineage>
        <taxon>Bacteria</taxon>
        <taxon>Bacillati</taxon>
        <taxon>Actinomycetota</taxon>
        <taxon>Actinomycetes</taxon>
        <taxon>Pseudonocardiales</taxon>
        <taxon>Pseudonocardiaceae</taxon>
        <taxon>Pseudonocardia</taxon>
    </lineage>
</organism>